<keyword evidence="4" id="KW-0812">Transmembrane</keyword>
<evidence type="ECO:0000259" key="5">
    <source>
        <dbReference type="PROSITE" id="PS01124"/>
    </source>
</evidence>
<dbReference type="InterPro" id="IPR018060">
    <property type="entry name" value="HTH_AraC"/>
</dbReference>
<sequence length="778" mass="90115">MSIKNIISPKKYLNKIYLWVTLGMFLVLIVFSGISYYNVQNEILKNEYTANRKILNQIKFNINYMDDMLVSVCFSTYYNSNVRNLINNANIDFGEVTKEIETIKTSIVNTNPFIQSIYIYNRQIGKYYTTLDGVIYEDASLNKLIKSYEEVPKLVPVYRKLNLTDGNTMTTKNVFTYFMYEFMRSDGYMDGAVIVNCNSDWLLRNIRELNMVDKNGQDEIFIMDNDGNFIGDPGNDIFYNSLKLRYKDYIKNSADKTAGIFESDINGKKYLITFTNVENAKWVIIKTQPYSLVFESVNKIKTVFIVITLIFIILSFILSLKITKSIYNPIGKLVGQLRTGNIPIDNHKAKDEISYLSEVYEYSLEKLNEYKSEKMSDKGIVKSYFLRKLLVDSYSVSTSEFRTMIKEKEVTISNEAPFIVCVIKIDDYKKYIEKYNEEDRDIYRFAIINITSEILSGKFKNEAIDLKSDQIVIIMNVDSETGDLINTIKELIKQAQKFIFNYYKIKVSASISSCSNDTKELTRLYNEALNTSMYRLIFESETIITQDMVKQNIENQEIGYKAALERKLMQEIKVGNIEKSGETVNSILKEISRLSYSNIVLALLQLINSLKATVDEINAQRFESVYIDFNLLAREIFELESLDELQAKIMKLLKAVIDRSGSVENEKQTALAEAVKEIINANYFDSGLYLPEISSRLNMSAKHIARVFKTVTDMTVTEYINEVRLKKAVEWLENSKLSIHEIISKIGIDNESYFYKLFKMKYGVTPREYTLNKNFKKS</sequence>
<dbReference type="GO" id="GO:0003700">
    <property type="term" value="F:DNA-binding transcription factor activity"/>
    <property type="evidence" value="ECO:0007669"/>
    <property type="project" value="InterPro"/>
</dbReference>
<dbReference type="PANTHER" id="PTHR43280:SF2">
    <property type="entry name" value="HTH-TYPE TRANSCRIPTIONAL REGULATOR EXSA"/>
    <property type="match status" value="1"/>
</dbReference>
<dbReference type="Gene3D" id="6.10.340.10">
    <property type="match status" value="1"/>
</dbReference>
<proteinExistence type="predicted"/>
<dbReference type="SMART" id="SM00342">
    <property type="entry name" value="HTH_ARAC"/>
    <property type="match status" value="1"/>
</dbReference>
<dbReference type="RefSeq" id="WP_004631187.1">
    <property type="nucleotide sequence ID" value="NZ_AORV01000078.1"/>
</dbReference>
<keyword evidence="3" id="KW-0804">Transcription</keyword>
<feature type="transmembrane region" description="Helical" evidence="4">
    <location>
        <begin position="16"/>
        <end position="37"/>
    </location>
</feature>
<dbReference type="Gene3D" id="1.10.10.60">
    <property type="entry name" value="Homeodomain-like"/>
    <property type="match status" value="2"/>
</dbReference>
<dbReference type="EMBL" id="AORV01000078">
    <property type="protein sequence ID" value="EMS69034.1"/>
    <property type="molecule type" value="Genomic_DNA"/>
</dbReference>
<keyword evidence="4" id="KW-0472">Membrane</keyword>
<dbReference type="Proteomes" id="UP000014155">
    <property type="component" value="Unassembled WGS sequence"/>
</dbReference>
<keyword evidence="4" id="KW-1133">Transmembrane helix</keyword>
<evidence type="ECO:0000256" key="1">
    <source>
        <dbReference type="ARBA" id="ARBA00023015"/>
    </source>
</evidence>
<evidence type="ECO:0000256" key="2">
    <source>
        <dbReference type="ARBA" id="ARBA00023125"/>
    </source>
</evidence>
<evidence type="ECO:0000256" key="4">
    <source>
        <dbReference type="SAM" id="Phobius"/>
    </source>
</evidence>
<dbReference type="PROSITE" id="PS00041">
    <property type="entry name" value="HTH_ARAC_FAMILY_1"/>
    <property type="match status" value="1"/>
</dbReference>
<keyword evidence="1" id="KW-0805">Transcription regulation</keyword>
<protein>
    <submittedName>
        <fullName evidence="6">AraC-type DNA-binding domain-containing protein</fullName>
    </submittedName>
</protein>
<keyword evidence="7" id="KW-1185">Reference proteome</keyword>
<feature type="transmembrane region" description="Helical" evidence="4">
    <location>
        <begin position="303"/>
        <end position="322"/>
    </location>
</feature>
<name>S0FIV5_RUMCE</name>
<keyword evidence="2 6" id="KW-0238">DNA-binding</keyword>
<dbReference type="Pfam" id="PF12833">
    <property type="entry name" value="HTH_18"/>
    <property type="match status" value="1"/>
</dbReference>
<organism evidence="6 7">
    <name type="scientific">Ruminiclostridium cellobioparum subsp. termitidis CT1112</name>
    <dbReference type="NCBI Taxonomy" id="1195236"/>
    <lineage>
        <taxon>Bacteria</taxon>
        <taxon>Bacillati</taxon>
        <taxon>Bacillota</taxon>
        <taxon>Clostridia</taxon>
        <taxon>Eubacteriales</taxon>
        <taxon>Oscillospiraceae</taxon>
        <taxon>Ruminiclostridium</taxon>
    </lineage>
</organism>
<dbReference type="eggNOG" id="COG2207">
    <property type="taxonomic scope" value="Bacteria"/>
</dbReference>
<dbReference type="PROSITE" id="PS01124">
    <property type="entry name" value="HTH_ARAC_FAMILY_2"/>
    <property type="match status" value="1"/>
</dbReference>
<dbReference type="STRING" id="1195236.CTER_5366"/>
<accession>S0FIV5</accession>
<evidence type="ECO:0000256" key="3">
    <source>
        <dbReference type="ARBA" id="ARBA00023163"/>
    </source>
</evidence>
<dbReference type="PANTHER" id="PTHR43280">
    <property type="entry name" value="ARAC-FAMILY TRANSCRIPTIONAL REGULATOR"/>
    <property type="match status" value="1"/>
</dbReference>
<evidence type="ECO:0000313" key="6">
    <source>
        <dbReference type="EMBL" id="EMS69034.1"/>
    </source>
</evidence>
<dbReference type="InterPro" id="IPR009057">
    <property type="entry name" value="Homeodomain-like_sf"/>
</dbReference>
<dbReference type="PATRIC" id="fig|1195236.3.peg.5499"/>
<dbReference type="Gene3D" id="3.30.450.20">
    <property type="entry name" value="PAS domain"/>
    <property type="match status" value="1"/>
</dbReference>
<dbReference type="AlphaFoldDB" id="S0FIV5"/>
<evidence type="ECO:0000313" key="7">
    <source>
        <dbReference type="Proteomes" id="UP000014155"/>
    </source>
</evidence>
<dbReference type="InterPro" id="IPR018062">
    <property type="entry name" value="HTH_AraC-typ_CS"/>
</dbReference>
<gene>
    <name evidence="6" type="ORF">CTER_5366</name>
</gene>
<dbReference type="SUPFAM" id="SSF46689">
    <property type="entry name" value="Homeodomain-like"/>
    <property type="match status" value="1"/>
</dbReference>
<comment type="caution">
    <text evidence="6">The sequence shown here is derived from an EMBL/GenBank/DDBJ whole genome shotgun (WGS) entry which is preliminary data.</text>
</comment>
<feature type="domain" description="HTH araC/xylS-type" evidence="5">
    <location>
        <begin position="673"/>
        <end position="772"/>
    </location>
</feature>
<dbReference type="GO" id="GO:0043565">
    <property type="term" value="F:sequence-specific DNA binding"/>
    <property type="evidence" value="ECO:0007669"/>
    <property type="project" value="InterPro"/>
</dbReference>
<reference evidence="6 7" key="1">
    <citation type="journal article" date="2013" name="Genome Announc.">
        <title>Draft Genome Sequence of the Cellulolytic, Mesophilic, Anaerobic Bacterium Clostridium termitidis Strain CT1112 (DSM 5398).</title>
        <authorList>
            <person name="Lal S."/>
            <person name="Ramachandran U."/>
            <person name="Zhang X."/>
            <person name="Munir R."/>
            <person name="Sparling R."/>
            <person name="Levin D.B."/>
        </authorList>
    </citation>
    <scope>NUCLEOTIDE SEQUENCE [LARGE SCALE GENOMIC DNA]</scope>
    <source>
        <strain evidence="6 7">CT1112</strain>
    </source>
</reference>